<sequence>MKLLHQAIEAHKNQQWNTAEKLYLELIYRFKDPKAMSYLGSLYSHLQHYEHAEYYFKSSLTINPNQLDTRYNLGICLKKQDKLTEAINHLSSIVKTHRTNEMYFYSLIDACILNDELTSAKNYLDTALKAFPKSYKLIHLSAIIEEVQGNIDRAEFFLEKALSINNKYLPSLNKLGMLQKRNNNIKASIETLSAAIKTDNQNFQLHHNIANSYSDSFQYLRAVEHYEKALTLNSLYRDTHLNLNHIYWKLGKKDQFLDSYKPVNFKDKNNCQLFFDYCNFLLLSAPENCEKELERYESYHYGSYQILEIKAKIYALKKDYLTTEKLLLEATVVSQDIDLQYQLLENQFILEKYESVNDIVTNILKEFPSDIHALAYKNLISKTNDIDSLIHIKDDVLSDKQTGLRNTLIKSLNSLHSDNTEPIDQTLHKGTQTPGNLFEYQDHHIQTFFELVKLTIEQYIYRNKNIHPILRTFKSPEFKITSAWSVKLRSEGFHNNHIHPMGVLSCVYYVELPKEMDTDQGKAGWLKFGEHNIRPGNINDLTFIEPKQDRLVIFPSYFWHGTVPFKSNNSRLTIAFDISVNEKLDI</sequence>
<keyword evidence="3" id="KW-1185">Reference proteome</keyword>
<dbReference type="InterPro" id="IPR011990">
    <property type="entry name" value="TPR-like_helical_dom_sf"/>
</dbReference>
<proteinExistence type="predicted"/>
<feature type="repeat" description="TPR" evidence="1">
    <location>
        <begin position="33"/>
        <end position="66"/>
    </location>
</feature>
<organism evidence="2 3">
    <name type="scientific">Sessilibacter corallicola</name>
    <dbReference type="NCBI Taxonomy" id="2904075"/>
    <lineage>
        <taxon>Bacteria</taxon>
        <taxon>Pseudomonadati</taxon>
        <taxon>Pseudomonadota</taxon>
        <taxon>Gammaproteobacteria</taxon>
        <taxon>Cellvibrionales</taxon>
        <taxon>Cellvibrionaceae</taxon>
        <taxon>Sessilibacter</taxon>
    </lineage>
</organism>
<evidence type="ECO:0000313" key="2">
    <source>
        <dbReference type="EMBL" id="GAA6168862.1"/>
    </source>
</evidence>
<dbReference type="RefSeq" id="WP_353303558.1">
    <property type="nucleotide sequence ID" value="NZ_BAABWN010000008.1"/>
</dbReference>
<dbReference type="Pfam" id="PF13181">
    <property type="entry name" value="TPR_8"/>
    <property type="match status" value="1"/>
</dbReference>
<evidence type="ECO:0000313" key="3">
    <source>
        <dbReference type="Proteomes" id="UP001465153"/>
    </source>
</evidence>
<dbReference type="SMART" id="SM00028">
    <property type="entry name" value="TPR"/>
    <property type="match status" value="6"/>
</dbReference>
<dbReference type="EMBL" id="BAABWN010000008">
    <property type="protein sequence ID" value="GAA6168862.1"/>
    <property type="molecule type" value="Genomic_DNA"/>
</dbReference>
<dbReference type="SUPFAM" id="SSF48452">
    <property type="entry name" value="TPR-like"/>
    <property type="match status" value="3"/>
</dbReference>
<name>A0ABQ0AB36_9GAMM</name>
<dbReference type="PANTHER" id="PTHR44216:SF3">
    <property type="entry name" value="PROTEIN O-MANNOSYL-TRANSFERASE TMTC2"/>
    <property type="match status" value="1"/>
</dbReference>
<protein>
    <recommendedName>
        <fullName evidence="4">Tetratricopeptide repeat protein</fullName>
    </recommendedName>
</protein>
<dbReference type="PANTHER" id="PTHR44216">
    <property type="entry name" value="PROTEIN O-MANNOSYL-TRANSFERASE TMTC2"/>
    <property type="match status" value="1"/>
</dbReference>
<dbReference type="InterPro" id="IPR012668">
    <property type="entry name" value="CHP02466"/>
</dbReference>
<evidence type="ECO:0000256" key="1">
    <source>
        <dbReference type="PROSITE-ProRule" id="PRU00339"/>
    </source>
</evidence>
<dbReference type="PROSITE" id="PS50005">
    <property type="entry name" value="TPR"/>
    <property type="match status" value="1"/>
</dbReference>
<reference evidence="2 3" key="1">
    <citation type="submission" date="2024-04" db="EMBL/GenBank/DDBJ databases">
        <title>Draft genome sequence of Sessilibacter corallicola NBRC 116591.</title>
        <authorList>
            <person name="Miyakawa T."/>
            <person name="Kusuya Y."/>
            <person name="Miura T."/>
        </authorList>
    </citation>
    <scope>NUCLEOTIDE SEQUENCE [LARGE SCALE GENOMIC DNA]</scope>
    <source>
        <strain evidence="2 3">KU-00831-HH</strain>
    </source>
</reference>
<dbReference type="Pfam" id="PF13759">
    <property type="entry name" value="2OG-FeII_Oxy_5"/>
    <property type="match status" value="1"/>
</dbReference>
<accession>A0ABQ0AB36</accession>
<comment type="caution">
    <text evidence="2">The sequence shown here is derived from an EMBL/GenBank/DDBJ whole genome shotgun (WGS) entry which is preliminary data.</text>
</comment>
<keyword evidence="1" id="KW-0802">TPR repeat</keyword>
<dbReference type="Gene3D" id="2.60.120.620">
    <property type="entry name" value="q2cbj1_9rhob like domain"/>
    <property type="match status" value="1"/>
</dbReference>
<dbReference type="InterPro" id="IPR019734">
    <property type="entry name" value="TPR_rpt"/>
</dbReference>
<dbReference type="Proteomes" id="UP001465153">
    <property type="component" value="Unassembled WGS sequence"/>
</dbReference>
<evidence type="ECO:0008006" key="4">
    <source>
        <dbReference type="Google" id="ProtNLM"/>
    </source>
</evidence>
<dbReference type="InterPro" id="IPR052384">
    <property type="entry name" value="TMTC_O-mannosyltransferase"/>
</dbReference>
<dbReference type="Gene3D" id="1.25.40.10">
    <property type="entry name" value="Tetratricopeptide repeat domain"/>
    <property type="match status" value="2"/>
</dbReference>
<gene>
    <name evidence="2" type="ORF">NBRC116591_26730</name>
</gene>
<dbReference type="Pfam" id="PF12895">
    <property type="entry name" value="ANAPC3"/>
    <property type="match status" value="1"/>
</dbReference>